<evidence type="ECO:0000256" key="7">
    <source>
        <dbReference type="ARBA" id="ARBA00022741"/>
    </source>
</evidence>
<keyword evidence="5" id="KW-0819">tRNA processing</keyword>
<keyword evidence="8" id="KW-0067">ATP-binding</keyword>
<organism evidence="12 13">
    <name type="scientific">Rothia santali</name>
    <dbReference type="NCBI Taxonomy" id="2949643"/>
    <lineage>
        <taxon>Bacteria</taxon>
        <taxon>Bacillati</taxon>
        <taxon>Actinomycetota</taxon>
        <taxon>Actinomycetes</taxon>
        <taxon>Micrococcales</taxon>
        <taxon>Micrococcaceae</taxon>
        <taxon>Rothia</taxon>
    </lineage>
</organism>
<evidence type="ECO:0000256" key="3">
    <source>
        <dbReference type="ARBA" id="ARBA00019010"/>
    </source>
</evidence>
<dbReference type="RefSeq" id="WP_254164837.1">
    <property type="nucleotide sequence ID" value="NZ_JANAFB010000003.1"/>
</dbReference>
<evidence type="ECO:0000256" key="11">
    <source>
        <dbReference type="ARBA" id="ARBA00032441"/>
    </source>
</evidence>
<evidence type="ECO:0000256" key="4">
    <source>
        <dbReference type="ARBA" id="ARBA00022490"/>
    </source>
</evidence>
<name>A0A9X2HBY0_9MICC</name>
<dbReference type="InterPro" id="IPR003442">
    <property type="entry name" value="T6A_TsaE"/>
</dbReference>
<comment type="caution">
    <text evidence="12">The sequence shown here is derived from an EMBL/GenBank/DDBJ whole genome shotgun (WGS) entry which is preliminary data.</text>
</comment>
<dbReference type="PANTHER" id="PTHR33540:SF2">
    <property type="entry name" value="TRNA THREONYLCARBAMOYLADENOSINE BIOSYNTHESIS PROTEIN TSAE"/>
    <property type="match status" value="1"/>
</dbReference>
<comment type="function">
    <text evidence="10">Required for the formation of a threonylcarbamoyl group on adenosine at position 37 (t(6)A37) in tRNAs that read codons beginning with adenine. Is involved in the transfer of the threonylcarbamoyl moiety of threonylcarbamoyl-AMP (TC-AMP) to the N6 group of A37, together with TsaD and TsaB. TsaE seems to play an indirect role in the t(6)A biosynthesis pathway, possibly in regulating the core enzymatic function of TsaD.</text>
</comment>
<comment type="subcellular location">
    <subcellularLocation>
        <location evidence="1">Cytoplasm</location>
    </subcellularLocation>
</comment>
<keyword evidence="4" id="KW-0963">Cytoplasm</keyword>
<sequence length="187" mass="19881">MTAEARGTAVLELHGTEATQRVAHVLAGSLRAGDLLILTGELGAGKTTFTRALGAGLGISGSVISPTFVLSRVHRNDPEGARPGGPSLVHVDAYRLGSAEEVDDLDLEYSMDGAVTVVEWGRGLVEHLAESRVEVELERAVGTGAPTVEGSEEDSDPRILRMSFHGPRWREELTGPLTLKLLEAARH</sequence>
<evidence type="ECO:0000313" key="12">
    <source>
        <dbReference type="EMBL" id="MCP3424887.1"/>
    </source>
</evidence>
<evidence type="ECO:0000256" key="6">
    <source>
        <dbReference type="ARBA" id="ARBA00022723"/>
    </source>
</evidence>
<dbReference type="GO" id="GO:0005737">
    <property type="term" value="C:cytoplasm"/>
    <property type="evidence" value="ECO:0007669"/>
    <property type="project" value="UniProtKB-SubCell"/>
</dbReference>
<evidence type="ECO:0000256" key="8">
    <source>
        <dbReference type="ARBA" id="ARBA00022840"/>
    </source>
</evidence>
<dbReference type="Proteomes" id="UP001139502">
    <property type="component" value="Unassembled WGS sequence"/>
</dbReference>
<gene>
    <name evidence="12" type="primary">tsaE</name>
    <name evidence="12" type="ORF">NBM05_02285</name>
</gene>
<reference evidence="12" key="1">
    <citation type="submission" date="2022-06" db="EMBL/GenBank/DDBJ databases">
        <title>Rothia sp. isolated from sandalwood seedling.</title>
        <authorList>
            <person name="Tuikhar N."/>
            <person name="Kirdat K."/>
            <person name="Thorat V."/>
            <person name="Swetha P."/>
            <person name="Padma S."/>
            <person name="Sundararaj R."/>
            <person name="Yadav A."/>
        </authorList>
    </citation>
    <scope>NUCLEOTIDE SEQUENCE</scope>
    <source>
        <strain evidence="12">AR01</strain>
    </source>
</reference>
<keyword evidence="6" id="KW-0479">Metal-binding</keyword>
<dbReference type="EMBL" id="JANAFB010000003">
    <property type="protein sequence ID" value="MCP3424887.1"/>
    <property type="molecule type" value="Genomic_DNA"/>
</dbReference>
<evidence type="ECO:0000256" key="1">
    <source>
        <dbReference type="ARBA" id="ARBA00004496"/>
    </source>
</evidence>
<keyword evidence="7" id="KW-0547">Nucleotide-binding</keyword>
<dbReference type="Gene3D" id="3.40.50.300">
    <property type="entry name" value="P-loop containing nucleotide triphosphate hydrolases"/>
    <property type="match status" value="1"/>
</dbReference>
<dbReference type="GO" id="GO:0005524">
    <property type="term" value="F:ATP binding"/>
    <property type="evidence" value="ECO:0007669"/>
    <property type="project" value="UniProtKB-KW"/>
</dbReference>
<comment type="similarity">
    <text evidence="2">Belongs to the TsaE family.</text>
</comment>
<dbReference type="PANTHER" id="PTHR33540">
    <property type="entry name" value="TRNA THREONYLCARBAMOYLADENOSINE BIOSYNTHESIS PROTEIN TSAE"/>
    <property type="match status" value="1"/>
</dbReference>
<dbReference type="Pfam" id="PF02367">
    <property type="entry name" value="TsaE"/>
    <property type="match status" value="1"/>
</dbReference>
<evidence type="ECO:0000313" key="13">
    <source>
        <dbReference type="Proteomes" id="UP001139502"/>
    </source>
</evidence>
<protein>
    <recommendedName>
        <fullName evidence="3">tRNA threonylcarbamoyladenosine biosynthesis protein TsaE</fullName>
    </recommendedName>
    <alternativeName>
        <fullName evidence="11">t(6)A37 threonylcarbamoyladenosine biosynthesis protein TsaE</fullName>
    </alternativeName>
</protein>
<dbReference type="SUPFAM" id="SSF52540">
    <property type="entry name" value="P-loop containing nucleoside triphosphate hydrolases"/>
    <property type="match status" value="1"/>
</dbReference>
<keyword evidence="13" id="KW-1185">Reference proteome</keyword>
<evidence type="ECO:0000256" key="5">
    <source>
        <dbReference type="ARBA" id="ARBA00022694"/>
    </source>
</evidence>
<proteinExistence type="inferred from homology"/>
<keyword evidence="9" id="KW-0460">Magnesium</keyword>
<evidence type="ECO:0000256" key="2">
    <source>
        <dbReference type="ARBA" id="ARBA00007599"/>
    </source>
</evidence>
<evidence type="ECO:0000256" key="9">
    <source>
        <dbReference type="ARBA" id="ARBA00022842"/>
    </source>
</evidence>
<dbReference type="AlphaFoldDB" id="A0A9X2HBY0"/>
<evidence type="ECO:0000256" key="10">
    <source>
        <dbReference type="ARBA" id="ARBA00024908"/>
    </source>
</evidence>
<dbReference type="GO" id="GO:0002949">
    <property type="term" value="P:tRNA threonylcarbamoyladenosine modification"/>
    <property type="evidence" value="ECO:0007669"/>
    <property type="project" value="InterPro"/>
</dbReference>
<dbReference type="GO" id="GO:0046872">
    <property type="term" value="F:metal ion binding"/>
    <property type="evidence" value="ECO:0007669"/>
    <property type="project" value="UniProtKB-KW"/>
</dbReference>
<dbReference type="NCBIfam" id="TIGR00150">
    <property type="entry name" value="T6A_YjeE"/>
    <property type="match status" value="1"/>
</dbReference>
<dbReference type="InterPro" id="IPR027417">
    <property type="entry name" value="P-loop_NTPase"/>
</dbReference>
<accession>A0A9X2HBY0</accession>